<evidence type="ECO:0000256" key="3">
    <source>
        <dbReference type="ARBA" id="ARBA00022801"/>
    </source>
</evidence>
<feature type="compositionally biased region" description="Polar residues" evidence="5">
    <location>
        <begin position="255"/>
        <end position="280"/>
    </location>
</feature>
<keyword evidence="4" id="KW-0904">Protein phosphatase</keyword>
<dbReference type="VEuPathDB" id="FungiDB:BD410DRAFT_796280"/>
<dbReference type="SMART" id="SM00195">
    <property type="entry name" value="DSPc"/>
    <property type="match status" value="1"/>
</dbReference>
<dbReference type="PANTHER" id="PTHR45848:SF4">
    <property type="entry name" value="DUAL SPECIFICITY PROTEIN PHOSPHATASE 12"/>
    <property type="match status" value="1"/>
</dbReference>
<dbReference type="EC" id="3.1.3.48" evidence="2"/>
<accession>A0A4Y7PJE5</accession>
<dbReference type="EMBL" id="ML170270">
    <property type="protein sequence ID" value="TDL15593.1"/>
    <property type="molecule type" value="Genomic_DNA"/>
</dbReference>
<dbReference type="PROSITE" id="PS50054">
    <property type="entry name" value="TYR_PHOSPHATASE_DUAL"/>
    <property type="match status" value="1"/>
</dbReference>
<feature type="domain" description="Tyrosine specific protein phosphatases" evidence="7">
    <location>
        <begin position="77"/>
        <end position="135"/>
    </location>
</feature>
<comment type="similarity">
    <text evidence="1">Belongs to the protein-tyrosine phosphatase family. Non-receptor class dual specificity subfamily.</text>
</comment>
<evidence type="ECO:0000256" key="4">
    <source>
        <dbReference type="ARBA" id="ARBA00022912"/>
    </source>
</evidence>
<gene>
    <name evidence="8" type="ORF">BD410DRAFT_796280</name>
</gene>
<dbReference type="PROSITE" id="PS50056">
    <property type="entry name" value="TYR_PHOSPHATASE_2"/>
    <property type="match status" value="1"/>
</dbReference>
<dbReference type="CDD" id="cd14498">
    <property type="entry name" value="DSP"/>
    <property type="match status" value="1"/>
</dbReference>
<reference evidence="8 9" key="1">
    <citation type="submission" date="2018-06" db="EMBL/GenBank/DDBJ databases">
        <title>A transcriptomic atlas of mushroom development highlights an independent origin of complex multicellularity.</title>
        <authorList>
            <consortium name="DOE Joint Genome Institute"/>
            <person name="Krizsan K."/>
            <person name="Almasi E."/>
            <person name="Merenyi Z."/>
            <person name="Sahu N."/>
            <person name="Viragh M."/>
            <person name="Koszo T."/>
            <person name="Mondo S."/>
            <person name="Kiss B."/>
            <person name="Balint B."/>
            <person name="Kues U."/>
            <person name="Barry K."/>
            <person name="Hegedus J.C."/>
            <person name="Henrissat B."/>
            <person name="Johnson J."/>
            <person name="Lipzen A."/>
            <person name="Ohm R."/>
            <person name="Nagy I."/>
            <person name="Pangilinan J."/>
            <person name="Yan J."/>
            <person name="Xiong Y."/>
            <person name="Grigoriev I.V."/>
            <person name="Hibbett D.S."/>
            <person name="Nagy L.G."/>
        </authorList>
    </citation>
    <scope>NUCLEOTIDE SEQUENCE [LARGE SCALE GENOMIC DNA]</scope>
    <source>
        <strain evidence="8 9">SZMC22713</strain>
    </source>
</reference>
<dbReference type="FunFam" id="3.90.190.10:FF:000157">
    <property type="entry name" value="Protein-tyrosine phosphatase"/>
    <property type="match status" value="1"/>
</dbReference>
<dbReference type="OrthoDB" id="2017893at2759"/>
<dbReference type="GO" id="GO:0008138">
    <property type="term" value="F:protein tyrosine/serine/threonine phosphatase activity"/>
    <property type="evidence" value="ECO:0007669"/>
    <property type="project" value="TreeGrafter"/>
</dbReference>
<protein>
    <recommendedName>
        <fullName evidence="2">protein-tyrosine-phosphatase</fullName>
        <ecNumber evidence="2">3.1.3.48</ecNumber>
    </recommendedName>
</protein>
<dbReference type="InterPro" id="IPR020422">
    <property type="entry name" value="TYR_PHOSPHATASE_DUAL_dom"/>
</dbReference>
<evidence type="ECO:0000259" key="7">
    <source>
        <dbReference type="PROSITE" id="PS50056"/>
    </source>
</evidence>
<evidence type="ECO:0000256" key="1">
    <source>
        <dbReference type="ARBA" id="ARBA00008601"/>
    </source>
</evidence>
<evidence type="ECO:0000313" key="8">
    <source>
        <dbReference type="EMBL" id="TDL15593.1"/>
    </source>
</evidence>
<dbReference type="InterPro" id="IPR000340">
    <property type="entry name" value="Dual-sp_phosphatase_cat-dom"/>
</dbReference>
<sequence length="438" mass="48988">MTDSPIGFWREYEYTDMDEVLPNLWIGDMWSAKDVSALKKRNIRSVVSVMRGQVDSRNGFKHCHIPVDDSETEDLLRHFPKCIQFMEEELSKGFGVLVHCQAGISRSATIVTAYLMFTQQIDSLSALKLVEKVRPCVQPNDGFLRQLDIFHQASFRVSVTDQATRLFYLRRSLEGNNHNDLFSNDLASDEHTPFDNQLSTSINQTRVIRCKMCRQELATGEHILHLFPDEPSLPGQPSSLSHFGQSKTRKHSVEKPSSSSTDTTGFPSKIHSTNSTSAQARDSGIAVEPVLQYKEVGVVSNSSQNVDAEPDMNTPLLPTTTKLPAMKRPIMQPEDLSTDVSIHAQAVGLRTAQTMRSPDCATISPRRIGTSCSGYFIEAMPWMRTFLSQGQSTGKIICPNERCSAKLGNYDWAGMSCGCKEWIVPGFCMHRSKVDEIL</sequence>
<dbReference type="Proteomes" id="UP000294933">
    <property type="component" value="Unassembled WGS sequence"/>
</dbReference>
<dbReference type="GO" id="GO:0004725">
    <property type="term" value="F:protein tyrosine phosphatase activity"/>
    <property type="evidence" value="ECO:0007669"/>
    <property type="project" value="UniProtKB-EC"/>
</dbReference>
<dbReference type="InterPro" id="IPR016130">
    <property type="entry name" value="Tyr_Pase_AS"/>
</dbReference>
<dbReference type="InterPro" id="IPR029021">
    <property type="entry name" value="Prot-tyrosine_phosphatase-like"/>
</dbReference>
<dbReference type="PANTHER" id="PTHR45848">
    <property type="entry name" value="DUAL SPECIFICITY PROTEIN PHOSPHATASE 12 FAMILY MEMBER"/>
    <property type="match status" value="1"/>
</dbReference>
<evidence type="ECO:0000256" key="2">
    <source>
        <dbReference type="ARBA" id="ARBA00013064"/>
    </source>
</evidence>
<dbReference type="Gene3D" id="3.90.190.10">
    <property type="entry name" value="Protein tyrosine phosphatase superfamily"/>
    <property type="match status" value="1"/>
</dbReference>
<dbReference type="Pfam" id="PF00782">
    <property type="entry name" value="DSPc"/>
    <property type="match status" value="1"/>
</dbReference>
<dbReference type="AlphaFoldDB" id="A0A4Y7PJE5"/>
<proteinExistence type="inferred from homology"/>
<dbReference type="InterPro" id="IPR000387">
    <property type="entry name" value="Tyr_Pase_dom"/>
</dbReference>
<name>A0A4Y7PJE5_9AGAM</name>
<feature type="domain" description="Tyrosine-protein phosphatase" evidence="6">
    <location>
        <begin position="16"/>
        <end position="156"/>
    </location>
</feature>
<dbReference type="PROSITE" id="PS00383">
    <property type="entry name" value="TYR_PHOSPHATASE_1"/>
    <property type="match status" value="1"/>
</dbReference>
<dbReference type="GO" id="GO:0005634">
    <property type="term" value="C:nucleus"/>
    <property type="evidence" value="ECO:0007669"/>
    <property type="project" value="TreeGrafter"/>
</dbReference>
<dbReference type="SUPFAM" id="SSF52799">
    <property type="entry name" value="(Phosphotyrosine protein) phosphatases II"/>
    <property type="match status" value="1"/>
</dbReference>
<organism evidence="8 9">
    <name type="scientific">Rickenella mellea</name>
    <dbReference type="NCBI Taxonomy" id="50990"/>
    <lineage>
        <taxon>Eukaryota</taxon>
        <taxon>Fungi</taxon>
        <taxon>Dikarya</taxon>
        <taxon>Basidiomycota</taxon>
        <taxon>Agaricomycotina</taxon>
        <taxon>Agaricomycetes</taxon>
        <taxon>Hymenochaetales</taxon>
        <taxon>Rickenellaceae</taxon>
        <taxon>Rickenella</taxon>
    </lineage>
</organism>
<evidence type="ECO:0000313" key="9">
    <source>
        <dbReference type="Proteomes" id="UP000294933"/>
    </source>
</evidence>
<feature type="compositionally biased region" description="Polar residues" evidence="5">
    <location>
        <begin position="235"/>
        <end position="246"/>
    </location>
</feature>
<keyword evidence="9" id="KW-1185">Reference proteome</keyword>
<dbReference type="STRING" id="50990.A0A4Y7PJE5"/>
<evidence type="ECO:0000256" key="5">
    <source>
        <dbReference type="SAM" id="MobiDB-lite"/>
    </source>
</evidence>
<evidence type="ECO:0000259" key="6">
    <source>
        <dbReference type="PROSITE" id="PS50054"/>
    </source>
</evidence>
<keyword evidence="3" id="KW-0378">Hydrolase</keyword>
<feature type="region of interest" description="Disordered" evidence="5">
    <location>
        <begin position="228"/>
        <end position="283"/>
    </location>
</feature>